<keyword evidence="3" id="KW-1185">Reference proteome</keyword>
<evidence type="ECO:0000313" key="3">
    <source>
        <dbReference type="Proteomes" id="UP000735302"/>
    </source>
</evidence>
<reference evidence="2 3" key="1">
    <citation type="journal article" date="2021" name="Elife">
        <title>Chloroplast acquisition without the gene transfer in kleptoplastic sea slugs, Plakobranchus ocellatus.</title>
        <authorList>
            <person name="Maeda T."/>
            <person name="Takahashi S."/>
            <person name="Yoshida T."/>
            <person name="Shimamura S."/>
            <person name="Takaki Y."/>
            <person name="Nagai Y."/>
            <person name="Toyoda A."/>
            <person name="Suzuki Y."/>
            <person name="Arimoto A."/>
            <person name="Ishii H."/>
            <person name="Satoh N."/>
            <person name="Nishiyama T."/>
            <person name="Hasebe M."/>
            <person name="Maruyama T."/>
            <person name="Minagawa J."/>
            <person name="Obokata J."/>
            <person name="Shigenobu S."/>
        </authorList>
    </citation>
    <scope>NUCLEOTIDE SEQUENCE [LARGE SCALE GENOMIC DNA]</scope>
</reference>
<name>A0AAV3XMU8_9GAST</name>
<organism evidence="2 3">
    <name type="scientific">Plakobranchus ocellatus</name>
    <dbReference type="NCBI Taxonomy" id="259542"/>
    <lineage>
        <taxon>Eukaryota</taxon>
        <taxon>Metazoa</taxon>
        <taxon>Spiralia</taxon>
        <taxon>Lophotrochozoa</taxon>
        <taxon>Mollusca</taxon>
        <taxon>Gastropoda</taxon>
        <taxon>Heterobranchia</taxon>
        <taxon>Euthyneura</taxon>
        <taxon>Panpulmonata</taxon>
        <taxon>Sacoglossa</taxon>
        <taxon>Placobranchoidea</taxon>
        <taxon>Plakobranchidae</taxon>
        <taxon>Plakobranchus</taxon>
    </lineage>
</organism>
<feature type="region of interest" description="Disordered" evidence="1">
    <location>
        <begin position="50"/>
        <end position="74"/>
    </location>
</feature>
<evidence type="ECO:0000256" key="1">
    <source>
        <dbReference type="SAM" id="MobiDB-lite"/>
    </source>
</evidence>
<proteinExistence type="predicted"/>
<accession>A0AAV3XMU8</accession>
<dbReference type="AlphaFoldDB" id="A0AAV3XMU8"/>
<dbReference type="Proteomes" id="UP000735302">
    <property type="component" value="Unassembled WGS sequence"/>
</dbReference>
<evidence type="ECO:0000313" key="2">
    <source>
        <dbReference type="EMBL" id="GFN77465.1"/>
    </source>
</evidence>
<protein>
    <submittedName>
        <fullName evidence="2">Thioredoxin domain-containing protein 2</fullName>
    </submittedName>
</protein>
<dbReference type="EMBL" id="BLXT01000480">
    <property type="protein sequence ID" value="GFN77465.1"/>
    <property type="molecule type" value="Genomic_DNA"/>
</dbReference>
<gene>
    <name evidence="2" type="ORF">PoB_000397100</name>
</gene>
<sequence>MILLKHLIFIKTTRDIITDSKRGSTKTTRDIITDSKRGTIKTTRDIITDSKRGSTKTTRDIIPDSKRGSTKTTRDIITDSKRGSIKTTRDIIPDSKHGSTKTTRDIITDSKYSKRGSSVQIWILPNYFNHNPQLYQQNRFNSTRYNQHIRTLVVQISMILPSNLTPHWTSTLCRLGATSITTRMTSVDVGRAVNARAEAIDVAEPNPFHLQSHDALNVSYN</sequence>
<comment type="caution">
    <text evidence="2">The sequence shown here is derived from an EMBL/GenBank/DDBJ whole genome shotgun (WGS) entry which is preliminary data.</text>
</comment>